<feature type="non-terminal residue" evidence="2">
    <location>
        <position position="60"/>
    </location>
</feature>
<protein>
    <submittedName>
        <fullName evidence="2">Alkyl hydroperoxide reductase F52A protein subunit F</fullName>
    </submittedName>
</protein>
<comment type="caution">
    <text evidence="2">The sequence shown here is derived from an EMBL/GenBank/DDBJ whole genome shotgun (WGS) entry which is preliminary data.</text>
</comment>
<organism evidence="2">
    <name type="scientific">gut metagenome</name>
    <dbReference type="NCBI Taxonomy" id="749906"/>
    <lineage>
        <taxon>unclassified sequences</taxon>
        <taxon>metagenomes</taxon>
        <taxon>organismal metagenomes</taxon>
    </lineage>
</organism>
<dbReference type="InterPro" id="IPR036188">
    <property type="entry name" value="FAD/NAD-bd_sf"/>
</dbReference>
<accession>J9GHL4</accession>
<dbReference type="InterPro" id="IPR039648">
    <property type="entry name" value="DHPH_N"/>
</dbReference>
<feature type="domain" description="Pyridine nucleotide-disulphide oxidoreductase N-terminal" evidence="1">
    <location>
        <begin position="1"/>
        <end position="59"/>
    </location>
</feature>
<evidence type="ECO:0000313" key="2">
    <source>
        <dbReference type="EMBL" id="EJW98944.1"/>
    </source>
</evidence>
<proteinExistence type="predicted"/>
<gene>
    <name evidence="2" type="ORF">EVA_12950</name>
</gene>
<name>J9GHL4_9ZZZZ</name>
<dbReference type="EMBL" id="AMCI01004034">
    <property type="protein sequence ID" value="EJW98944.1"/>
    <property type="molecule type" value="Genomic_DNA"/>
</dbReference>
<dbReference type="SUPFAM" id="SSF51905">
    <property type="entry name" value="FAD/NAD(P)-binding domain"/>
    <property type="match status" value="1"/>
</dbReference>
<dbReference type="Gene3D" id="3.50.50.60">
    <property type="entry name" value="FAD/NAD(P)-binding domain"/>
    <property type="match status" value="1"/>
</dbReference>
<sequence length="60" mass="6225">MVVIGGGNSGVEAAIDLAGIAKTVTLLQRGETLTADQVLQDKLVSLPNVTIKFNSLTTEL</sequence>
<reference evidence="2" key="1">
    <citation type="journal article" date="2012" name="PLoS ONE">
        <title>Gene sets for utilization of primary and secondary nutrition supplies in the distal gut of endangered iberian lynx.</title>
        <authorList>
            <person name="Alcaide M."/>
            <person name="Messina E."/>
            <person name="Richter M."/>
            <person name="Bargiela R."/>
            <person name="Peplies J."/>
            <person name="Huws S.A."/>
            <person name="Newbold C.J."/>
            <person name="Golyshin P.N."/>
            <person name="Simon M.A."/>
            <person name="Lopez G."/>
            <person name="Yakimov M.M."/>
            <person name="Ferrer M."/>
        </authorList>
    </citation>
    <scope>NUCLEOTIDE SEQUENCE</scope>
</reference>
<evidence type="ECO:0000259" key="1">
    <source>
        <dbReference type="Pfam" id="PF00070"/>
    </source>
</evidence>
<dbReference type="Pfam" id="PF00070">
    <property type="entry name" value="Pyr_redox"/>
    <property type="match status" value="1"/>
</dbReference>
<dbReference type="AlphaFoldDB" id="J9GHL4"/>